<dbReference type="OrthoDB" id="197206at2759"/>
<dbReference type="PROSITE" id="PS50886">
    <property type="entry name" value="TRBD"/>
    <property type="match status" value="1"/>
</dbReference>
<dbReference type="SUPFAM" id="SSF50249">
    <property type="entry name" value="Nucleic acid-binding proteins"/>
    <property type="match status" value="1"/>
</dbReference>
<evidence type="ECO:0000259" key="5">
    <source>
        <dbReference type="PROSITE" id="PS50886"/>
    </source>
</evidence>
<name>A0A087UHX0_STEMI</name>
<dbReference type="PANTHER" id="PTHR11586">
    <property type="entry name" value="TRNA-AMINOACYLATION COFACTOR ARC1 FAMILY MEMBER"/>
    <property type="match status" value="1"/>
</dbReference>
<proteinExistence type="predicted"/>
<feature type="non-terminal residue" evidence="6">
    <location>
        <position position="94"/>
    </location>
</feature>
<reference evidence="6 7" key="1">
    <citation type="submission" date="2013-11" db="EMBL/GenBank/DDBJ databases">
        <title>Genome sequencing of Stegodyphus mimosarum.</title>
        <authorList>
            <person name="Bechsgaard J."/>
        </authorList>
    </citation>
    <scope>NUCLEOTIDE SEQUENCE [LARGE SCALE GENOMIC DNA]</scope>
</reference>
<evidence type="ECO:0000256" key="4">
    <source>
        <dbReference type="PROSITE-ProRule" id="PRU00209"/>
    </source>
</evidence>
<keyword evidence="6" id="KW-0436">Ligase</keyword>
<keyword evidence="2 4" id="KW-0820">tRNA-binding</keyword>
<dbReference type="InterPro" id="IPR002547">
    <property type="entry name" value="tRNA-bd_dom"/>
</dbReference>
<dbReference type="Proteomes" id="UP000054359">
    <property type="component" value="Unassembled WGS sequence"/>
</dbReference>
<evidence type="ECO:0000256" key="2">
    <source>
        <dbReference type="ARBA" id="ARBA00022555"/>
    </source>
</evidence>
<feature type="domain" description="TRNA-binding" evidence="5">
    <location>
        <begin position="1"/>
        <end position="37"/>
    </location>
</feature>
<dbReference type="AlphaFoldDB" id="A0A087UHX0"/>
<keyword evidence="7" id="KW-1185">Reference proteome</keyword>
<dbReference type="InterPro" id="IPR012340">
    <property type="entry name" value="NA-bd_OB-fold"/>
</dbReference>
<protein>
    <submittedName>
        <fullName evidence="6">Tyrosine--tRNA ligase, cytoplasmic</fullName>
    </submittedName>
</protein>
<accession>A0A087UHX0</accession>
<keyword evidence="1" id="KW-0963">Cytoplasm</keyword>
<sequence>MRGIESQAMILCASREEPREVELLCPPNNSKPGDRVFVEGYENSEPDDQLNPKKKIWESLQADLRTSNNCIAEWQGNALLTSAGTVRSSSMKGA</sequence>
<organism evidence="6 7">
    <name type="scientific">Stegodyphus mimosarum</name>
    <name type="common">African social velvet spider</name>
    <dbReference type="NCBI Taxonomy" id="407821"/>
    <lineage>
        <taxon>Eukaryota</taxon>
        <taxon>Metazoa</taxon>
        <taxon>Ecdysozoa</taxon>
        <taxon>Arthropoda</taxon>
        <taxon>Chelicerata</taxon>
        <taxon>Arachnida</taxon>
        <taxon>Araneae</taxon>
        <taxon>Araneomorphae</taxon>
        <taxon>Entelegynae</taxon>
        <taxon>Eresoidea</taxon>
        <taxon>Eresidae</taxon>
        <taxon>Stegodyphus</taxon>
    </lineage>
</organism>
<dbReference type="OMA" id="CASNDTH"/>
<evidence type="ECO:0000256" key="1">
    <source>
        <dbReference type="ARBA" id="ARBA00022490"/>
    </source>
</evidence>
<dbReference type="Gene3D" id="2.40.50.140">
    <property type="entry name" value="Nucleic acid-binding proteins"/>
    <property type="match status" value="1"/>
</dbReference>
<gene>
    <name evidence="6" type="ORF">X975_26739</name>
</gene>
<dbReference type="GO" id="GO:0000049">
    <property type="term" value="F:tRNA binding"/>
    <property type="evidence" value="ECO:0007669"/>
    <property type="project" value="UniProtKB-UniRule"/>
</dbReference>
<dbReference type="STRING" id="407821.A0A087UHX0"/>
<dbReference type="PANTHER" id="PTHR11586:SF43">
    <property type="entry name" value="TYROSINE--TRNA LIGASE, CYTOPLASMIC"/>
    <property type="match status" value="1"/>
</dbReference>
<evidence type="ECO:0000313" key="6">
    <source>
        <dbReference type="EMBL" id="KFM76959.1"/>
    </source>
</evidence>
<keyword evidence="3 4" id="KW-0694">RNA-binding</keyword>
<evidence type="ECO:0000256" key="3">
    <source>
        <dbReference type="ARBA" id="ARBA00022884"/>
    </source>
</evidence>
<dbReference type="EMBL" id="KK119883">
    <property type="protein sequence ID" value="KFM76959.1"/>
    <property type="molecule type" value="Genomic_DNA"/>
</dbReference>
<dbReference type="InterPro" id="IPR051270">
    <property type="entry name" value="Tyrosine-tRNA_ligase_regulator"/>
</dbReference>
<dbReference type="GO" id="GO:0004831">
    <property type="term" value="F:tyrosine-tRNA ligase activity"/>
    <property type="evidence" value="ECO:0007669"/>
    <property type="project" value="TreeGrafter"/>
</dbReference>
<evidence type="ECO:0000313" key="7">
    <source>
        <dbReference type="Proteomes" id="UP000054359"/>
    </source>
</evidence>